<dbReference type="EMBL" id="JALBUF010000003">
    <property type="protein sequence ID" value="MCI0183222.1"/>
    <property type="molecule type" value="Genomic_DNA"/>
</dbReference>
<dbReference type="PROSITE" id="PS50893">
    <property type="entry name" value="ABC_TRANSPORTER_2"/>
    <property type="match status" value="2"/>
</dbReference>
<dbReference type="CDD" id="cd03221">
    <property type="entry name" value="ABCF_EF-3"/>
    <property type="match status" value="2"/>
</dbReference>
<feature type="domain" description="ABC transporter" evidence="3">
    <location>
        <begin position="318"/>
        <end position="528"/>
    </location>
</feature>
<dbReference type="InterPro" id="IPR003439">
    <property type="entry name" value="ABC_transporter-like_ATP-bd"/>
</dbReference>
<organism evidence="4 5">
    <name type="scientific">Sulfoacidibacillus ferrooxidans</name>
    <dbReference type="NCBI Taxonomy" id="2005001"/>
    <lineage>
        <taxon>Bacteria</taxon>
        <taxon>Bacillati</taxon>
        <taxon>Bacillota</taxon>
        <taxon>Bacilli</taxon>
        <taxon>Bacillales</taxon>
        <taxon>Alicyclobacillaceae</taxon>
        <taxon>Sulfoacidibacillus</taxon>
    </lineage>
</organism>
<dbReference type="AlphaFoldDB" id="A0A9X2AED1"/>
<evidence type="ECO:0000259" key="3">
    <source>
        <dbReference type="PROSITE" id="PS50893"/>
    </source>
</evidence>
<keyword evidence="5" id="KW-1185">Reference proteome</keyword>
<protein>
    <submittedName>
        <fullName evidence="4">ABC transporter ATP-binding protein YheS</fullName>
    </submittedName>
</protein>
<dbReference type="InterPro" id="IPR051309">
    <property type="entry name" value="ABCF_ATPase"/>
</dbReference>
<dbReference type="Gene3D" id="3.40.50.300">
    <property type="entry name" value="P-loop containing nucleotide triphosphate hydrolases"/>
    <property type="match status" value="2"/>
</dbReference>
<gene>
    <name evidence="4" type="primary">yheS</name>
    <name evidence="4" type="ORF">MM817_01493</name>
</gene>
<keyword evidence="1" id="KW-0547">Nucleotide-binding</keyword>
<dbReference type="Proteomes" id="UP001139263">
    <property type="component" value="Unassembled WGS sequence"/>
</dbReference>
<dbReference type="SUPFAM" id="SSF52540">
    <property type="entry name" value="P-loop containing nucleoside triphosphate hydrolases"/>
    <property type="match status" value="2"/>
</dbReference>
<feature type="domain" description="ABC transporter" evidence="3">
    <location>
        <begin position="6"/>
        <end position="261"/>
    </location>
</feature>
<dbReference type="SMART" id="SM00382">
    <property type="entry name" value="AAA"/>
    <property type="match status" value="2"/>
</dbReference>
<proteinExistence type="predicted"/>
<dbReference type="GO" id="GO:0016887">
    <property type="term" value="F:ATP hydrolysis activity"/>
    <property type="evidence" value="ECO:0007669"/>
    <property type="project" value="InterPro"/>
</dbReference>
<evidence type="ECO:0000256" key="2">
    <source>
        <dbReference type="ARBA" id="ARBA00022840"/>
    </source>
</evidence>
<comment type="caution">
    <text evidence="4">The sequence shown here is derived from an EMBL/GenBank/DDBJ whole genome shotgun (WGS) entry which is preliminary data.</text>
</comment>
<evidence type="ECO:0000313" key="5">
    <source>
        <dbReference type="Proteomes" id="UP001139263"/>
    </source>
</evidence>
<name>A0A9X2AED1_9BACL</name>
<evidence type="ECO:0000256" key="1">
    <source>
        <dbReference type="ARBA" id="ARBA00022741"/>
    </source>
</evidence>
<dbReference type="Pfam" id="PF12848">
    <property type="entry name" value="ABC_tran_Xtn"/>
    <property type="match status" value="1"/>
</dbReference>
<dbReference type="InterPro" id="IPR003593">
    <property type="entry name" value="AAA+_ATPase"/>
</dbReference>
<accession>A0A9X2AED1</accession>
<dbReference type="InterPro" id="IPR027417">
    <property type="entry name" value="P-loop_NTPase"/>
</dbReference>
<dbReference type="InterPro" id="IPR017871">
    <property type="entry name" value="ABC_transporter-like_CS"/>
</dbReference>
<sequence length="533" mass="59919">MMLSILEISDLSHGFGDRTLFRNVQVQLSPREHVALIGRNGVGKSTFLQIIADFISHDAGYVKFQNNIQYGYLTQHADLSQFATIGDALRHAFAPIFAKEELLQTIAEKLGTVADQELERLLERYANLQEELERDGIYELGSRVDSVASGLGLLELGLDRPVANLSGGQRTKVLLGQLLLQQPDVLLLDEPTNFLDAEHVIWLKDYLQNYPQAFIVISHEADFLEEVGNVIWSIENAQLIRYNGKYSAYLAYAQERNAQQVQAFTRQQQEIKRTEEFIDKNIARASTTKRAQSRRKALEKLDRIEIPPTTPPPSFPFVEAPSSAKISIDAKGLQIGYSHALLPPLDIIIEQGSKIALVGYNGIGKSTLLRTLVGELPAFDGKLQRDEKLQIGYFAQENYQHDQMTALERVWQHVPSWPQQDVRKALARSGLKQEHITQQIRSLSGGEQAKIRLCILTLHQYNALVLDEPTNHLDNASRNALQAALKKFRGTVILVSHEPIFYQSIVDSTVDLESLFTRGVADRIIAHGAKSRR</sequence>
<dbReference type="Pfam" id="PF00005">
    <property type="entry name" value="ABC_tran"/>
    <property type="match status" value="2"/>
</dbReference>
<dbReference type="GO" id="GO:0005524">
    <property type="term" value="F:ATP binding"/>
    <property type="evidence" value="ECO:0007669"/>
    <property type="project" value="UniProtKB-KW"/>
</dbReference>
<dbReference type="InterPro" id="IPR032781">
    <property type="entry name" value="ABC_tran_Xtn"/>
</dbReference>
<reference evidence="4" key="1">
    <citation type="submission" date="2022-03" db="EMBL/GenBank/DDBJ databases">
        <title>Draft Genome Sequence of Firmicute Strain S0AB, a Heterotrophic Iron/Sulfur-Oxidizing Extreme Acidophile.</title>
        <authorList>
            <person name="Vergara E."/>
            <person name="Pakostova E."/>
            <person name="Johnson D.B."/>
            <person name="Holmes D.S."/>
        </authorList>
    </citation>
    <scope>NUCLEOTIDE SEQUENCE</scope>
    <source>
        <strain evidence="4">S0AB</strain>
    </source>
</reference>
<keyword evidence="2 4" id="KW-0067">ATP-binding</keyword>
<dbReference type="PANTHER" id="PTHR42855">
    <property type="entry name" value="ABC TRANSPORTER ATP-BINDING SUBUNIT"/>
    <property type="match status" value="1"/>
</dbReference>
<dbReference type="PROSITE" id="PS00211">
    <property type="entry name" value="ABC_TRANSPORTER_1"/>
    <property type="match status" value="2"/>
</dbReference>
<dbReference type="FunFam" id="3.40.50.300:FF:000011">
    <property type="entry name" value="Putative ABC transporter ATP-binding component"/>
    <property type="match status" value="1"/>
</dbReference>
<dbReference type="PANTHER" id="PTHR42855:SF2">
    <property type="entry name" value="DRUG RESISTANCE ABC TRANSPORTER,ATP-BINDING PROTEIN"/>
    <property type="match status" value="1"/>
</dbReference>
<evidence type="ECO:0000313" key="4">
    <source>
        <dbReference type="EMBL" id="MCI0183222.1"/>
    </source>
</evidence>